<feature type="compositionally biased region" description="Pro residues" evidence="1">
    <location>
        <begin position="37"/>
        <end position="46"/>
    </location>
</feature>
<keyword evidence="3" id="KW-1185">Reference proteome</keyword>
<feature type="region of interest" description="Disordered" evidence="1">
    <location>
        <begin position="14"/>
        <end position="49"/>
    </location>
</feature>
<accession>A0ABQ8U0S4</accession>
<proteinExistence type="predicted"/>
<gene>
    <name evidence="2" type="ORF">PAPYR_13123</name>
</gene>
<organism evidence="2 3">
    <name type="scientific">Paratrimastix pyriformis</name>
    <dbReference type="NCBI Taxonomy" id="342808"/>
    <lineage>
        <taxon>Eukaryota</taxon>
        <taxon>Metamonada</taxon>
        <taxon>Preaxostyla</taxon>
        <taxon>Paratrimastigidae</taxon>
        <taxon>Paratrimastix</taxon>
    </lineage>
</organism>
<name>A0ABQ8U0S4_9EUKA</name>
<comment type="caution">
    <text evidence="2">The sequence shown here is derived from an EMBL/GenBank/DDBJ whole genome shotgun (WGS) entry which is preliminary data.</text>
</comment>
<reference evidence="2" key="1">
    <citation type="journal article" date="2022" name="bioRxiv">
        <title>Genomics of Preaxostyla Flagellates Illuminates Evolutionary Transitions and the Path Towards Mitochondrial Loss.</title>
        <authorList>
            <person name="Novak L.V.F."/>
            <person name="Treitli S.C."/>
            <person name="Pyrih J."/>
            <person name="Halakuc P."/>
            <person name="Pipaliya S.V."/>
            <person name="Vacek V."/>
            <person name="Brzon O."/>
            <person name="Soukal P."/>
            <person name="Eme L."/>
            <person name="Dacks J.B."/>
            <person name="Karnkowska A."/>
            <person name="Elias M."/>
            <person name="Hampl V."/>
        </authorList>
    </citation>
    <scope>NUCLEOTIDE SEQUENCE</scope>
    <source>
        <strain evidence="2">RCP-MX</strain>
    </source>
</reference>
<evidence type="ECO:0000313" key="3">
    <source>
        <dbReference type="Proteomes" id="UP001141327"/>
    </source>
</evidence>
<evidence type="ECO:0000256" key="1">
    <source>
        <dbReference type="SAM" id="MobiDB-lite"/>
    </source>
</evidence>
<protein>
    <submittedName>
        <fullName evidence="2">Uncharacterized protein</fullName>
    </submittedName>
</protein>
<sequence length="109" mass="11718">MGKHVAILAVSHGPHADFPAGAGPTHEWPLHQRCIRPHPPTPPSPFSSPATQALLQSELAGLSQHEFDEAHWKKELAALCNDLAHLRAQLRNARPRFGSAEQSSRGGAG</sequence>
<evidence type="ECO:0000313" key="2">
    <source>
        <dbReference type="EMBL" id="KAJ4452653.1"/>
    </source>
</evidence>
<dbReference type="Proteomes" id="UP001141327">
    <property type="component" value="Unassembled WGS sequence"/>
</dbReference>
<dbReference type="EMBL" id="JAPMOS010000423">
    <property type="protein sequence ID" value="KAJ4452653.1"/>
    <property type="molecule type" value="Genomic_DNA"/>
</dbReference>